<dbReference type="EMBL" id="VSSQ01012899">
    <property type="protein sequence ID" value="MPM50288.1"/>
    <property type="molecule type" value="Genomic_DNA"/>
</dbReference>
<accession>A0A645AC60</accession>
<name>A0A645AC60_9ZZZZ</name>
<gene>
    <name evidence="1" type="ORF">SDC9_97027</name>
</gene>
<sequence length="77" mass="9002">MLGKLQLLDQVVELNNLHRLYIEGLPGTRLIHHKTRNLLLVRSYHRQQHLAIPHRDGCILVNYSLLLPFAKERVDSL</sequence>
<reference evidence="1" key="1">
    <citation type="submission" date="2019-08" db="EMBL/GenBank/DDBJ databases">
        <authorList>
            <person name="Kucharzyk K."/>
            <person name="Murdoch R.W."/>
            <person name="Higgins S."/>
            <person name="Loffler F."/>
        </authorList>
    </citation>
    <scope>NUCLEOTIDE SEQUENCE</scope>
</reference>
<evidence type="ECO:0000313" key="1">
    <source>
        <dbReference type="EMBL" id="MPM50288.1"/>
    </source>
</evidence>
<protein>
    <submittedName>
        <fullName evidence="1">Uncharacterized protein</fullName>
    </submittedName>
</protein>
<proteinExistence type="predicted"/>
<dbReference type="AlphaFoldDB" id="A0A645AC60"/>
<comment type="caution">
    <text evidence="1">The sequence shown here is derived from an EMBL/GenBank/DDBJ whole genome shotgun (WGS) entry which is preliminary data.</text>
</comment>
<organism evidence="1">
    <name type="scientific">bioreactor metagenome</name>
    <dbReference type="NCBI Taxonomy" id="1076179"/>
    <lineage>
        <taxon>unclassified sequences</taxon>
        <taxon>metagenomes</taxon>
        <taxon>ecological metagenomes</taxon>
    </lineage>
</organism>